<protein>
    <submittedName>
        <fullName evidence="2">Uroporphyrinogen-III synthase</fullName>
    </submittedName>
</protein>
<dbReference type="InterPro" id="IPR003754">
    <property type="entry name" value="4pyrrol_synth_uPrphyn_synth"/>
</dbReference>
<dbReference type="InterPro" id="IPR039793">
    <property type="entry name" value="UROS/Hem4"/>
</dbReference>
<dbReference type="Proteomes" id="UP000676194">
    <property type="component" value="Chromosome"/>
</dbReference>
<dbReference type="InterPro" id="IPR036108">
    <property type="entry name" value="4pyrrol_syn_uPrphyn_synt_sf"/>
</dbReference>
<name>A0A8E6B618_9BACT</name>
<dbReference type="Pfam" id="PF02602">
    <property type="entry name" value="HEM4"/>
    <property type="match status" value="1"/>
</dbReference>
<dbReference type="AlphaFoldDB" id="A0A8E6B618"/>
<evidence type="ECO:0000259" key="1">
    <source>
        <dbReference type="Pfam" id="PF02602"/>
    </source>
</evidence>
<dbReference type="RefSeq" id="WP_213497425.1">
    <property type="nucleotide sequence ID" value="NZ_CP074694.1"/>
</dbReference>
<proteinExistence type="predicted"/>
<dbReference type="CDD" id="cd06578">
    <property type="entry name" value="HemD"/>
    <property type="match status" value="1"/>
</dbReference>
<dbReference type="EMBL" id="CP074694">
    <property type="protein sequence ID" value="QVL32533.1"/>
    <property type="molecule type" value="Genomic_DNA"/>
</dbReference>
<keyword evidence="3" id="KW-1185">Reference proteome</keyword>
<dbReference type="PANTHER" id="PTHR40082">
    <property type="entry name" value="BLR5956 PROTEIN"/>
    <property type="match status" value="1"/>
</dbReference>
<organism evidence="2 3">
    <name type="scientific">Telmatocola sphagniphila</name>
    <dbReference type="NCBI Taxonomy" id="1123043"/>
    <lineage>
        <taxon>Bacteria</taxon>
        <taxon>Pseudomonadati</taxon>
        <taxon>Planctomycetota</taxon>
        <taxon>Planctomycetia</taxon>
        <taxon>Gemmatales</taxon>
        <taxon>Gemmataceae</taxon>
    </lineage>
</organism>
<sequence length="269" mass="29385">MPGTLQGRNVALAECRQAEVLARMFEAEGAVAHRYPLVAILDALDTEAIRSWIQKLIDRKLDCTIFLTGEGIRRLHAFSRRENTEKPFLSALTQVKLVTRGPKPVAALKELGLAPHIVAEKPTTEGVVASLKKVSLNGLTIGVQWYGEPVPLLVNYLQEIGATLVGVTPYRYAPEADSSRVIELIQGLETGKFDLLVFTSSPQIARLREVAEANHLAEALHKGLNRTPIAAVGPIAAESIKSLGYEVAIVPEQGFVMKNLVQQIKRRLG</sequence>
<accession>A0A8E6B618</accession>
<dbReference type="PANTHER" id="PTHR40082:SF1">
    <property type="entry name" value="BLR5956 PROTEIN"/>
    <property type="match status" value="1"/>
</dbReference>
<evidence type="ECO:0000313" key="3">
    <source>
        <dbReference type="Proteomes" id="UP000676194"/>
    </source>
</evidence>
<evidence type="ECO:0000313" key="2">
    <source>
        <dbReference type="EMBL" id="QVL32533.1"/>
    </source>
</evidence>
<dbReference type="SUPFAM" id="SSF69618">
    <property type="entry name" value="HemD-like"/>
    <property type="match status" value="1"/>
</dbReference>
<dbReference type="Gene3D" id="3.40.50.10090">
    <property type="match status" value="2"/>
</dbReference>
<dbReference type="GO" id="GO:0006780">
    <property type="term" value="P:uroporphyrinogen III biosynthetic process"/>
    <property type="evidence" value="ECO:0007669"/>
    <property type="project" value="InterPro"/>
</dbReference>
<dbReference type="KEGG" id="tsph:KIH39_01035"/>
<feature type="domain" description="Tetrapyrrole biosynthesis uroporphyrinogen III synthase" evidence="1">
    <location>
        <begin position="20"/>
        <end position="253"/>
    </location>
</feature>
<dbReference type="GO" id="GO:0004852">
    <property type="term" value="F:uroporphyrinogen-III synthase activity"/>
    <property type="evidence" value="ECO:0007669"/>
    <property type="project" value="InterPro"/>
</dbReference>
<gene>
    <name evidence="2" type="ORF">KIH39_01035</name>
</gene>
<reference evidence="2" key="1">
    <citation type="submission" date="2021-05" db="EMBL/GenBank/DDBJ databases">
        <title>Complete genome sequence of the cellulolytic planctomycete Telmatocola sphagniphila SP2T and characterization of the first cellulase from planctomycetes.</title>
        <authorList>
            <person name="Rakitin A.L."/>
            <person name="Beletsky A.V."/>
            <person name="Naumoff D.G."/>
            <person name="Kulichevskaya I.S."/>
            <person name="Mardanov A.V."/>
            <person name="Ravin N.V."/>
            <person name="Dedysh S.N."/>
        </authorList>
    </citation>
    <scope>NUCLEOTIDE SEQUENCE</scope>
    <source>
        <strain evidence="2">SP2T</strain>
    </source>
</reference>